<evidence type="ECO:0000256" key="3">
    <source>
        <dbReference type="ARBA" id="ARBA00023163"/>
    </source>
</evidence>
<evidence type="ECO:0000259" key="4">
    <source>
        <dbReference type="PROSITE" id="PS50995"/>
    </source>
</evidence>
<dbReference type="PANTHER" id="PTHR42756:SF1">
    <property type="entry name" value="TRANSCRIPTIONAL REPRESSOR OF EMRAB OPERON"/>
    <property type="match status" value="1"/>
</dbReference>
<dbReference type="PROSITE" id="PS50995">
    <property type="entry name" value="HTH_MARR_2"/>
    <property type="match status" value="1"/>
</dbReference>
<name>A0AAP2UIN4_9FIRM</name>
<reference evidence="5" key="1">
    <citation type="submission" date="2022-06" db="EMBL/GenBank/DDBJ databases">
        <title>Isolation of gut microbiota from human fecal samples.</title>
        <authorList>
            <person name="Pamer E.G."/>
            <person name="Barat B."/>
            <person name="Waligurski E."/>
            <person name="Medina S."/>
            <person name="Paddock L."/>
            <person name="Mostad J."/>
        </authorList>
    </citation>
    <scope>NUCLEOTIDE SEQUENCE</scope>
    <source>
        <strain evidence="5">DFI.6.24</strain>
    </source>
</reference>
<sequence>MKTPFYLMLFKTQHAQSKKNRETMDEYHLSPGQPKVLRYLNAHQDCKLKDIADECDIESATVSKMIDNLEKKEMLTRKINPKNKRAYQLNITKYGKESLKKWNAHCIEIENISLKDFSEDEKEQFEDFLNRMYKNLTNKEL</sequence>
<keyword evidence="1" id="KW-0805">Transcription regulation</keyword>
<dbReference type="EMBL" id="JANGBO010000010">
    <property type="protein sequence ID" value="MCQ5062247.1"/>
    <property type="molecule type" value="Genomic_DNA"/>
</dbReference>
<dbReference type="PRINTS" id="PR00598">
    <property type="entry name" value="HTHMARR"/>
</dbReference>
<dbReference type="GO" id="GO:0003700">
    <property type="term" value="F:DNA-binding transcription factor activity"/>
    <property type="evidence" value="ECO:0007669"/>
    <property type="project" value="InterPro"/>
</dbReference>
<keyword evidence="3" id="KW-0804">Transcription</keyword>
<evidence type="ECO:0000256" key="1">
    <source>
        <dbReference type="ARBA" id="ARBA00023015"/>
    </source>
</evidence>
<comment type="caution">
    <text evidence="5">The sequence shown here is derived from an EMBL/GenBank/DDBJ whole genome shotgun (WGS) entry which is preliminary data.</text>
</comment>
<evidence type="ECO:0000313" key="5">
    <source>
        <dbReference type="EMBL" id="MCQ5062247.1"/>
    </source>
</evidence>
<dbReference type="InterPro" id="IPR036388">
    <property type="entry name" value="WH-like_DNA-bd_sf"/>
</dbReference>
<accession>A0AAP2UIN4</accession>
<organism evidence="5 6">
    <name type="scientific">Faecalibacillus intestinalis</name>
    <dbReference type="NCBI Taxonomy" id="1982626"/>
    <lineage>
        <taxon>Bacteria</taxon>
        <taxon>Bacillati</taxon>
        <taxon>Bacillota</taxon>
        <taxon>Erysipelotrichia</taxon>
        <taxon>Erysipelotrichales</taxon>
        <taxon>Coprobacillaceae</taxon>
        <taxon>Faecalibacillus</taxon>
    </lineage>
</organism>
<dbReference type="GO" id="GO:0003677">
    <property type="term" value="F:DNA binding"/>
    <property type="evidence" value="ECO:0007669"/>
    <property type="project" value="UniProtKB-KW"/>
</dbReference>
<keyword evidence="2" id="KW-0238">DNA-binding</keyword>
<dbReference type="SMART" id="SM00347">
    <property type="entry name" value="HTH_MARR"/>
    <property type="match status" value="1"/>
</dbReference>
<dbReference type="SUPFAM" id="SSF46785">
    <property type="entry name" value="Winged helix' DNA-binding domain"/>
    <property type="match status" value="1"/>
</dbReference>
<evidence type="ECO:0000313" key="6">
    <source>
        <dbReference type="Proteomes" id="UP001204814"/>
    </source>
</evidence>
<dbReference type="AlphaFoldDB" id="A0AAP2UIN4"/>
<dbReference type="PANTHER" id="PTHR42756">
    <property type="entry name" value="TRANSCRIPTIONAL REGULATOR, MARR"/>
    <property type="match status" value="1"/>
</dbReference>
<evidence type="ECO:0000256" key="2">
    <source>
        <dbReference type="ARBA" id="ARBA00023125"/>
    </source>
</evidence>
<dbReference type="InterPro" id="IPR036390">
    <property type="entry name" value="WH_DNA-bd_sf"/>
</dbReference>
<gene>
    <name evidence="5" type="ORF">NE542_10515</name>
</gene>
<dbReference type="Pfam" id="PF01047">
    <property type="entry name" value="MarR"/>
    <property type="match status" value="1"/>
</dbReference>
<feature type="domain" description="HTH marR-type" evidence="4">
    <location>
        <begin position="2"/>
        <end position="134"/>
    </location>
</feature>
<dbReference type="Gene3D" id="1.10.10.10">
    <property type="entry name" value="Winged helix-like DNA-binding domain superfamily/Winged helix DNA-binding domain"/>
    <property type="match status" value="1"/>
</dbReference>
<dbReference type="Proteomes" id="UP001204814">
    <property type="component" value="Unassembled WGS sequence"/>
</dbReference>
<dbReference type="RefSeq" id="WP_117813264.1">
    <property type="nucleotide sequence ID" value="NZ_JAJDKX010000028.1"/>
</dbReference>
<dbReference type="InterPro" id="IPR000835">
    <property type="entry name" value="HTH_MarR-typ"/>
</dbReference>
<proteinExistence type="predicted"/>
<protein>
    <submittedName>
        <fullName evidence="5">MarR family transcriptional regulator</fullName>
    </submittedName>
</protein>